<dbReference type="Proteomes" id="UP000636709">
    <property type="component" value="Unassembled WGS sequence"/>
</dbReference>
<protein>
    <recommendedName>
        <fullName evidence="32">Protein kinase domain-containing protein</fullName>
    </recommendedName>
</protein>
<evidence type="ECO:0000256" key="31">
    <source>
        <dbReference type="SAM" id="Phobius"/>
    </source>
</evidence>
<keyword evidence="22 31" id="KW-0472">Membrane</keyword>
<comment type="cofactor">
    <cofactor evidence="1">
        <name>Zn(2+)</name>
        <dbReference type="ChEBI" id="CHEBI:29105"/>
    </cofactor>
</comment>
<evidence type="ECO:0000256" key="11">
    <source>
        <dbReference type="ARBA" id="ARBA00022723"/>
    </source>
</evidence>
<dbReference type="FunFam" id="3.80.10.10:FF:000400">
    <property type="entry name" value="Nuclear pore complex protein NUP107"/>
    <property type="match status" value="1"/>
</dbReference>
<gene>
    <name evidence="33" type="ORF">HU200_025656</name>
</gene>
<dbReference type="InterPro" id="IPR055414">
    <property type="entry name" value="LRR_R13L4/SHOC2-like"/>
</dbReference>
<evidence type="ECO:0000256" key="7">
    <source>
        <dbReference type="ARBA" id="ARBA00022605"/>
    </source>
</evidence>
<dbReference type="InterPro" id="IPR012131">
    <property type="entry name" value="Hstdl_DH"/>
</dbReference>
<dbReference type="InterPro" id="IPR003591">
    <property type="entry name" value="Leu-rich_rpt_typical-subtyp"/>
</dbReference>
<dbReference type="InterPro" id="IPR001611">
    <property type="entry name" value="Leu-rich_rpt"/>
</dbReference>
<dbReference type="EMBL" id="JACEFO010001712">
    <property type="protein sequence ID" value="KAF8718165.1"/>
    <property type="molecule type" value="Genomic_DNA"/>
</dbReference>
<keyword evidence="10 31" id="KW-0812">Transmembrane</keyword>
<feature type="binding site" evidence="28">
    <location>
        <position position="736"/>
    </location>
    <ligand>
        <name>ATP</name>
        <dbReference type="ChEBI" id="CHEBI:30616"/>
    </ligand>
</feature>
<dbReference type="Pfam" id="PF23598">
    <property type="entry name" value="LRR_14"/>
    <property type="match status" value="1"/>
</dbReference>
<dbReference type="PROSITE" id="PS50011">
    <property type="entry name" value="PROTEIN_KINASE_DOM"/>
    <property type="match status" value="1"/>
</dbReference>
<evidence type="ECO:0000256" key="3">
    <source>
        <dbReference type="ARBA" id="ARBA00004479"/>
    </source>
</evidence>
<dbReference type="UniPathway" id="UPA00031">
    <property type="reaction ID" value="UER00014"/>
</dbReference>
<dbReference type="SUPFAM" id="SSF56112">
    <property type="entry name" value="Protein kinase-like (PK-like)"/>
    <property type="match status" value="1"/>
</dbReference>
<evidence type="ECO:0000256" key="19">
    <source>
        <dbReference type="ARBA" id="ARBA00023002"/>
    </source>
</evidence>
<keyword evidence="15" id="KW-0418">Kinase</keyword>
<dbReference type="FunFam" id="3.40.50.1980:FF:000011">
    <property type="entry name" value="Histidinol dehydrogenase, chloroplastic"/>
    <property type="match status" value="1"/>
</dbReference>
<dbReference type="InterPro" id="IPR000719">
    <property type="entry name" value="Prot_kinase_dom"/>
</dbReference>
<feature type="region of interest" description="Disordered" evidence="30">
    <location>
        <begin position="966"/>
        <end position="993"/>
    </location>
</feature>
<keyword evidence="24" id="KW-0325">Glycoprotein</keyword>
<evidence type="ECO:0000256" key="20">
    <source>
        <dbReference type="ARBA" id="ARBA00023027"/>
    </source>
</evidence>
<dbReference type="Gene3D" id="3.30.200.20">
    <property type="entry name" value="Phosphorylase Kinase, domain 1"/>
    <property type="match status" value="1"/>
</dbReference>
<evidence type="ECO:0000256" key="2">
    <source>
        <dbReference type="ARBA" id="ARBA00004162"/>
    </source>
</evidence>
<dbReference type="GO" id="GO:0005524">
    <property type="term" value="F:ATP binding"/>
    <property type="evidence" value="ECO:0007669"/>
    <property type="project" value="UniProtKB-UniRule"/>
</dbReference>
<dbReference type="SUPFAM" id="SSF53720">
    <property type="entry name" value="ALDH-like"/>
    <property type="match status" value="1"/>
</dbReference>
<dbReference type="InterPro" id="IPR025875">
    <property type="entry name" value="Leu-rich_rpt_4"/>
</dbReference>
<evidence type="ECO:0000256" key="1">
    <source>
        <dbReference type="ARBA" id="ARBA00001947"/>
    </source>
</evidence>
<sequence>MCNTHKAVTNISLPNANLNGQLDGLNFSALPFIDYIDLSFNDIHGQIPTSFSSLAALSYLDFTSNGLSGSIPYDFGNLQSLAVLGLSFNNLSGQLPASMGNLTKLTYFYIHQNMLSGEIPEEIGKLTNLELLQLSNNSLAGQIPASIGNLTKLNSLRLYNNQLSGNIPSALANLINLQEIQLGANNLGGAIPEFLVNLTNLNMVVLFQNQITGVIPQAIGMLSNLTRLELGTNFLVGSIPPSIGNLTRLTFLNLVNNQITGSIPTEIGNLVNLITLNLYGNQISGSIPATIGNMKSIRYMRMFDNQLSGPLPPEFGNLTDMIYLSLINNSLVGPLPRDVCRGGQLEYFNVGMNMFNGSIPASLRRCKSLQIIEISYNQLTGDISQFFGIYPNLTTVDFSSNMLYGKLSPDWAASTSMVWFTAANNMITGGIPKELSKLTNLEILSLHSNHLSGNIPSEICNLTNLYRISFADNELSGSIPSEIGKLKNLQNIDISGNMISGSIPESLGNCVSLVSLKVNNNSLTGNLPDAIGNLASLQTVLDLSSNDLSGPLPQSLGNLKMLEILNISHNQFSGAVPSSFESMLSLATLDVSYNNLVGPIPMKLLLRNYSAEWFLHNKDLCGPLSGLQPCNSITIPRHHTGKHHTLILVIVPLCIVIVLAIVAVVFMARHRKRRHETTNVGRGDVFSIWNFDGKLAFEDLTRATENFDDKYIVGVGGYGNVYKVELQDGQQIAVKKLHPIEEWAFDEKGFHNEIDVLTKIRHRNIVKLYGFCSHSQYKLLVYDYINGGSLRATLVNEQLATELDWKKRVAIVRDVAQAIYYLHYSCNSPVIHRDITSNNILLDTAFTAYVSDFGTARVLKSDSSNWSALAGTYGYIAPELSYTCVVTEKTDVYSFGVIVLEVIMGRHPGELLQPGECHILLSEILDQRPREPSTTDEASVALLAKIAFACLQASPEARPTMQEVCQMDTDGGDSSASPTSPRPSPPEEACPGRRRIDTVGLSFYSHPFDELESFYSHPLDELDFCSVFELPPLASDTRDAPELNRALLMGSLRAPPAPAPLVGSARVSFGSGFCFVSARVLKPRGLTTSSAMKSYRLSELSDAEVSGLKARPRIDFTSIFGTVNPIVEDVRVRGDAAVKDYTEKFDRVTLDDVVVCVSDLPDAQLDPAVKEAFDVAYDNIYAFHVSQKLPEKTVENMKPAQIAGCKTIVLATPPSRDGSICKEVLYCAKKAGVTHILKAGGAQVDKIFGPGNQYVTAAKMILQNTEAMVSIDMPAGPSEVLVIADKHANPVHVAADLLSQAEHGPDSQVVLVIAGDGVDLDAIEAEVSKQCNALPRGEFASKALSHSFTVFAKDMVEAISFSNLYAPEHLIINVKDAEQWEELVENAGSVFLGQWTPESVGDYASGTNHVLPTYGYARMYSGVSLSSFLKYITVQSLTEEGLRKLGPHVAKMAEVEGLEAHKRAVTLRLQEMEASVTV</sequence>
<dbReference type="GO" id="GO:0051287">
    <property type="term" value="F:NAD binding"/>
    <property type="evidence" value="ECO:0007669"/>
    <property type="project" value="InterPro"/>
</dbReference>
<dbReference type="SUPFAM" id="SSF52047">
    <property type="entry name" value="RNI-like"/>
    <property type="match status" value="1"/>
</dbReference>
<evidence type="ECO:0000256" key="24">
    <source>
        <dbReference type="ARBA" id="ARBA00023180"/>
    </source>
</evidence>
<dbReference type="CDD" id="cd06572">
    <property type="entry name" value="Histidinol_dh"/>
    <property type="match status" value="1"/>
</dbReference>
<accession>A0A835C0H0</accession>
<keyword evidence="17 28" id="KW-0067">ATP-binding</keyword>
<comment type="catalytic activity">
    <reaction evidence="27">
        <text>L-histidinol + 2 NAD(+) + H2O = L-histidine + 2 NADH + 3 H(+)</text>
        <dbReference type="Rhea" id="RHEA:20641"/>
        <dbReference type="ChEBI" id="CHEBI:15377"/>
        <dbReference type="ChEBI" id="CHEBI:15378"/>
        <dbReference type="ChEBI" id="CHEBI:57540"/>
        <dbReference type="ChEBI" id="CHEBI:57595"/>
        <dbReference type="ChEBI" id="CHEBI:57699"/>
        <dbReference type="ChEBI" id="CHEBI:57945"/>
        <dbReference type="EC" id="1.1.1.23"/>
    </reaction>
</comment>
<keyword evidence="12" id="KW-0732">Signal</keyword>
<evidence type="ECO:0000256" key="25">
    <source>
        <dbReference type="ARBA" id="ARBA00047899"/>
    </source>
</evidence>
<dbReference type="PROSITE" id="PS00611">
    <property type="entry name" value="HISOL_DEHYDROGENASE"/>
    <property type="match status" value="1"/>
</dbReference>
<dbReference type="Gene3D" id="1.20.5.1300">
    <property type="match status" value="1"/>
</dbReference>
<dbReference type="NCBIfam" id="TIGR00069">
    <property type="entry name" value="hisD"/>
    <property type="match status" value="1"/>
</dbReference>
<comment type="catalytic activity">
    <reaction evidence="26">
        <text>L-seryl-[protein] + ATP = O-phospho-L-seryl-[protein] + ADP + H(+)</text>
        <dbReference type="Rhea" id="RHEA:17989"/>
        <dbReference type="Rhea" id="RHEA-COMP:9863"/>
        <dbReference type="Rhea" id="RHEA-COMP:11604"/>
        <dbReference type="ChEBI" id="CHEBI:15378"/>
        <dbReference type="ChEBI" id="CHEBI:29999"/>
        <dbReference type="ChEBI" id="CHEBI:30616"/>
        <dbReference type="ChEBI" id="CHEBI:83421"/>
        <dbReference type="ChEBI" id="CHEBI:456216"/>
        <dbReference type="EC" id="2.7.11.1"/>
    </reaction>
</comment>
<evidence type="ECO:0000256" key="27">
    <source>
        <dbReference type="ARBA" id="ARBA00049489"/>
    </source>
</evidence>
<evidence type="ECO:0000256" key="18">
    <source>
        <dbReference type="ARBA" id="ARBA00022989"/>
    </source>
</evidence>
<dbReference type="PANTHER" id="PTHR48010">
    <property type="entry name" value="OS05G0588300 PROTEIN"/>
    <property type="match status" value="1"/>
</dbReference>
<dbReference type="InterPro" id="IPR016161">
    <property type="entry name" value="Ald_DH/histidinol_DH"/>
</dbReference>
<keyword evidence="9" id="KW-0808">Transferase</keyword>
<keyword evidence="8" id="KW-0433">Leucine-rich repeat</keyword>
<dbReference type="Pfam" id="PF00815">
    <property type="entry name" value="Histidinol_dh"/>
    <property type="match status" value="1"/>
</dbReference>
<evidence type="ECO:0000256" key="6">
    <source>
        <dbReference type="ARBA" id="ARBA00022553"/>
    </source>
</evidence>
<dbReference type="InterPro" id="IPR050994">
    <property type="entry name" value="At_inactive_RLKs"/>
</dbReference>
<dbReference type="Pfam" id="PF00560">
    <property type="entry name" value="LRR_1"/>
    <property type="match status" value="5"/>
</dbReference>
<keyword evidence="20" id="KW-0520">NAD</keyword>
<dbReference type="InterPro" id="IPR001692">
    <property type="entry name" value="Histidinol_DH_CS"/>
</dbReference>
<evidence type="ECO:0000256" key="4">
    <source>
        <dbReference type="ARBA" id="ARBA00004940"/>
    </source>
</evidence>
<evidence type="ECO:0000256" key="12">
    <source>
        <dbReference type="ARBA" id="ARBA00022729"/>
    </source>
</evidence>
<evidence type="ECO:0000256" key="5">
    <source>
        <dbReference type="ARBA" id="ARBA00022527"/>
    </source>
</evidence>
<dbReference type="GO" id="GO:0005886">
    <property type="term" value="C:plasma membrane"/>
    <property type="evidence" value="ECO:0007669"/>
    <property type="project" value="UniProtKB-SubCell"/>
</dbReference>
<comment type="similarity">
    <text evidence="29">Belongs to the histidinol dehydrogenase family.</text>
</comment>
<evidence type="ECO:0000256" key="26">
    <source>
        <dbReference type="ARBA" id="ARBA00048679"/>
    </source>
</evidence>
<dbReference type="OrthoDB" id="676979at2759"/>
<dbReference type="PROSITE" id="PS00107">
    <property type="entry name" value="PROTEIN_KINASE_ATP"/>
    <property type="match status" value="1"/>
</dbReference>
<dbReference type="FunFam" id="3.80.10.10:FF:000177">
    <property type="entry name" value="Leucine-rich repeat receptor-like serine/threonine-protein kinase At1g17230"/>
    <property type="match status" value="1"/>
</dbReference>
<feature type="transmembrane region" description="Helical" evidence="31">
    <location>
        <begin position="646"/>
        <end position="668"/>
    </location>
</feature>
<dbReference type="PANTHER" id="PTHR48010:SF5">
    <property type="entry name" value="PROTEIN TOO MANY MOUTHS"/>
    <property type="match status" value="1"/>
</dbReference>
<evidence type="ECO:0000256" key="13">
    <source>
        <dbReference type="ARBA" id="ARBA00022737"/>
    </source>
</evidence>
<name>A0A835C0H0_9POAL</name>
<evidence type="ECO:0000256" key="8">
    <source>
        <dbReference type="ARBA" id="ARBA00022614"/>
    </source>
</evidence>
<keyword evidence="21" id="KW-0368">Histidine biosynthesis</keyword>
<keyword evidence="11" id="KW-0479">Metal-binding</keyword>
<dbReference type="Gene3D" id="3.40.50.1980">
    <property type="entry name" value="Nitrogenase molybdenum iron protein domain"/>
    <property type="match status" value="3"/>
</dbReference>
<keyword evidence="5" id="KW-0723">Serine/threonine-protein kinase</keyword>
<dbReference type="Gene3D" id="3.80.10.10">
    <property type="entry name" value="Ribonuclease Inhibitor"/>
    <property type="match status" value="4"/>
</dbReference>
<keyword evidence="18 31" id="KW-1133">Transmembrane helix</keyword>
<dbReference type="InterPro" id="IPR008266">
    <property type="entry name" value="Tyr_kinase_AS"/>
</dbReference>
<keyword evidence="6" id="KW-0597">Phosphoprotein</keyword>
<evidence type="ECO:0000256" key="28">
    <source>
        <dbReference type="PROSITE-ProRule" id="PRU10141"/>
    </source>
</evidence>
<dbReference type="PROSITE" id="PS00109">
    <property type="entry name" value="PROTEIN_KINASE_TYR"/>
    <property type="match status" value="1"/>
</dbReference>
<keyword evidence="19" id="KW-0560">Oxidoreductase</keyword>
<dbReference type="Pfam" id="PF00069">
    <property type="entry name" value="Pkinase"/>
    <property type="match status" value="1"/>
</dbReference>
<dbReference type="FunFam" id="3.80.10.10:FF:000383">
    <property type="entry name" value="Leucine-rich repeat receptor protein kinase EMS1"/>
    <property type="match status" value="2"/>
</dbReference>
<feature type="domain" description="Protein kinase" evidence="32">
    <location>
        <begin position="707"/>
        <end position="970"/>
    </location>
</feature>
<dbReference type="InterPro" id="IPR032675">
    <property type="entry name" value="LRR_dom_sf"/>
</dbReference>
<evidence type="ECO:0000256" key="10">
    <source>
        <dbReference type="ARBA" id="ARBA00022692"/>
    </source>
</evidence>
<evidence type="ECO:0000313" key="33">
    <source>
        <dbReference type="EMBL" id="KAF8718165.1"/>
    </source>
</evidence>
<evidence type="ECO:0000256" key="17">
    <source>
        <dbReference type="ARBA" id="ARBA00022840"/>
    </source>
</evidence>
<evidence type="ECO:0000256" key="30">
    <source>
        <dbReference type="SAM" id="MobiDB-lite"/>
    </source>
</evidence>
<evidence type="ECO:0000256" key="22">
    <source>
        <dbReference type="ARBA" id="ARBA00023136"/>
    </source>
</evidence>
<evidence type="ECO:0000256" key="9">
    <source>
        <dbReference type="ARBA" id="ARBA00022679"/>
    </source>
</evidence>
<evidence type="ECO:0000256" key="23">
    <source>
        <dbReference type="ARBA" id="ARBA00023170"/>
    </source>
</evidence>
<dbReference type="FunFam" id="1.20.5.1300:FF:000002">
    <property type="entry name" value="Histidinol dehydrogenase, chloroplastic"/>
    <property type="match status" value="1"/>
</dbReference>
<evidence type="ECO:0000256" key="16">
    <source>
        <dbReference type="ARBA" id="ARBA00022833"/>
    </source>
</evidence>
<keyword evidence="34" id="KW-1185">Reference proteome</keyword>
<evidence type="ECO:0000256" key="29">
    <source>
        <dbReference type="RuleBase" id="RU004175"/>
    </source>
</evidence>
<dbReference type="Pfam" id="PF12799">
    <property type="entry name" value="LRR_4"/>
    <property type="match status" value="1"/>
</dbReference>
<keyword evidence="23" id="KW-0675">Receptor</keyword>
<dbReference type="InterPro" id="IPR011009">
    <property type="entry name" value="Kinase-like_dom_sf"/>
</dbReference>
<comment type="pathway">
    <text evidence="4">Amino-acid biosynthesis; L-histidine biosynthesis; L-histidine from 5-phospho-alpha-D-ribose 1-diphosphate: step 9/9.</text>
</comment>
<dbReference type="FunFam" id="3.30.200.20:FF:000309">
    <property type="entry name" value="Leucine-rich repeat receptor protein kinase MSP1"/>
    <property type="match status" value="1"/>
</dbReference>
<dbReference type="InterPro" id="IPR017441">
    <property type="entry name" value="Protein_kinase_ATP_BS"/>
</dbReference>
<evidence type="ECO:0000256" key="21">
    <source>
        <dbReference type="ARBA" id="ARBA00023102"/>
    </source>
</evidence>
<comment type="caution">
    <text evidence="33">The sequence shown here is derived from an EMBL/GenBank/DDBJ whole genome shotgun (WGS) entry which is preliminary data.</text>
</comment>
<dbReference type="SMART" id="SM00369">
    <property type="entry name" value="LRR_TYP"/>
    <property type="match status" value="10"/>
</dbReference>
<dbReference type="GO" id="GO:0000105">
    <property type="term" value="P:L-histidine biosynthetic process"/>
    <property type="evidence" value="ECO:0007669"/>
    <property type="project" value="UniProtKB-UniPathway"/>
</dbReference>
<keyword evidence="14 28" id="KW-0547">Nucleotide-binding</keyword>
<dbReference type="FunFam" id="1.10.510.10:FF:000479">
    <property type="entry name" value="Leucine-rich repeat receptor-like protein kinase"/>
    <property type="match status" value="1"/>
</dbReference>
<evidence type="ECO:0000313" key="34">
    <source>
        <dbReference type="Proteomes" id="UP000636709"/>
    </source>
</evidence>
<evidence type="ECO:0000259" key="32">
    <source>
        <dbReference type="PROSITE" id="PS50011"/>
    </source>
</evidence>
<keyword evidence="13" id="KW-0677">Repeat</keyword>
<evidence type="ECO:0000256" key="15">
    <source>
        <dbReference type="ARBA" id="ARBA00022777"/>
    </source>
</evidence>
<dbReference type="GO" id="GO:0004399">
    <property type="term" value="F:histidinol dehydrogenase activity"/>
    <property type="evidence" value="ECO:0007669"/>
    <property type="project" value="UniProtKB-EC"/>
</dbReference>
<dbReference type="SMART" id="SM00365">
    <property type="entry name" value="LRR_SD22"/>
    <property type="match status" value="5"/>
</dbReference>
<dbReference type="GO" id="GO:0004674">
    <property type="term" value="F:protein serine/threonine kinase activity"/>
    <property type="evidence" value="ECO:0007669"/>
    <property type="project" value="UniProtKB-KW"/>
</dbReference>
<reference evidence="33" key="1">
    <citation type="submission" date="2020-07" db="EMBL/GenBank/DDBJ databases">
        <title>Genome sequence and genetic diversity analysis of an under-domesticated orphan crop, white fonio (Digitaria exilis).</title>
        <authorList>
            <person name="Bennetzen J.L."/>
            <person name="Chen S."/>
            <person name="Ma X."/>
            <person name="Wang X."/>
            <person name="Yssel A.E.J."/>
            <person name="Chaluvadi S.R."/>
            <person name="Johnson M."/>
            <person name="Gangashetty P."/>
            <person name="Hamidou F."/>
            <person name="Sanogo M.D."/>
            <person name="Zwaenepoel A."/>
            <person name="Wallace J."/>
            <person name="Van De Peer Y."/>
            <person name="Van Deynze A."/>
        </authorList>
    </citation>
    <scope>NUCLEOTIDE SEQUENCE</scope>
    <source>
        <tissue evidence="33">Leaves</tissue>
    </source>
</reference>
<comment type="catalytic activity">
    <reaction evidence="25">
        <text>L-threonyl-[protein] + ATP = O-phospho-L-threonyl-[protein] + ADP + H(+)</text>
        <dbReference type="Rhea" id="RHEA:46608"/>
        <dbReference type="Rhea" id="RHEA-COMP:11060"/>
        <dbReference type="Rhea" id="RHEA-COMP:11605"/>
        <dbReference type="ChEBI" id="CHEBI:15378"/>
        <dbReference type="ChEBI" id="CHEBI:30013"/>
        <dbReference type="ChEBI" id="CHEBI:30616"/>
        <dbReference type="ChEBI" id="CHEBI:61977"/>
        <dbReference type="ChEBI" id="CHEBI:456216"/>
        <dbReference type="EC" id="2.7.11.1"/>
    </reaction>
</comment>
<proteinExistence type="inferred from homology"/>
<keyword evidence="7" id="KW-0028">Amino-acid biosynthesis</keyword>
<dbReference type="Gene3D" id="1.10.510.10">
    <property type="entry name" value="Transferase(Phosphotransferase) domain 1"/>
    <property type="match status" value="1"/>
</dbReference>
<keyword evidence="16" id="KW-0862">Zinc</keyword>
<dbReference type="GO" id="GO:0046872">
    <property type="term" value="F:metal ion binding"/>
    <property type="evidence" value="ECO:0007669"/>
    <property type="project" value="UniProtKB-KW"/>
</dbReference>
<evidence type="ECO:0000256" key="14">
    <source>
        <dbReference type="ARBA" id="ARBA00022741"/>
    </source>
</evidence>
<organism evidence="33 34">
    <name type="scientific">Digitaria exilis</name>
    <dbReference type="NCBI Taxonomy" id="1010633"/>
    <lineage>
        <taxon>Eukaryota</taxon>
        <taxon>Viridiplantae</taxon>
        <taxon>Streptophyta</taxon>
        <taxon>Embryophyta</taxon>
        <taxon>Tracheophyta</taxon>
        <taxon>Spermatophyta</taxon>
        <taxon>Magnoliopsida</taxon>
        <taxon>Liliopsida</taxon>
        <taxon>Poales</taxon>
        <taxon>Poaceae</taxon>
        <taxon>PACMAD clade</taxon>
        <taxon>Panicoideae</taxon>
        <taxon>Panicodae</taxon>
        <taxon>Paniceae</taxon>
        <taxon>Anthephorinae</taxon>
        <taxon>Digitaria</taxon>
    </lineage>
</organism>
<comment type="subcellular location">
    <subcellularLocation>
        <location evidence="2">Cell membrane</location>
        <topology evidence="2">Single-pass membrane protein</topology>
    </subcellularLocation>
    <subcellularLocation>
        <location evidence="3">Membrane</location>
        <topology evidence="3">Single-pass type I membrane protein</topology>
    </subcellularLocation>
</comment>
<dbReference type="SUPFAM" id="SSF52058">
    <property type="entry name" value="L domain-like"/>
    <property type="match status" value="1"/>
</dbReference>
<dbReference type="PRINTS" id="PR00083">
    <property type="entry name" value="HOLDHDRGNASE"/>
</dbReference>